<dbReference type="GO" id="GO:0005739">
    <property type="term" value="C:mitochondrion"/>
    <property type="evidence" value="ECO:0007669"/>
    <property type="project" value="InterPro"/>
</dbReference>
<dbReference type="InterPro" id="IPR015938">
    <property type="entry name" value="Glycine_N-acyltransferase_N"/>
</dbReference>
<protein>
    <recommendedName>
        <fullName evidence="1">Glycine N-acyltransferase-like protein</fullName>
        <ecNumber evidence="1">2.3.1.-</ecNumber>
    </recommendedName>
</protein>
<evidence type="ECO:0000259" key="2">
    <source>
        <dbReference type="PROSITE" id="PS51186"/>
    </source>
</evidence>
<sequence length="322" mass="36309">MIINKSDNSGVLSCPNCRENHKEFPAICLSKSAVHTCRRCRMYVLGTEELKSAEHILRGSFPESLKVYGCLYNINRGKPYNWEVIADSWPDFRAIICKPTPQSRQDYQDREGDLNMCHIYAKDKESLQKLLGTSGLLDWSQFTLLAGVDSKHLDAVKELAARKNTPTKMGVGMFLMTLEDASHLKDPESDLASRLKPLTTAHAELVNSKWKHGSSKSSYNSIVSFISNYPSLCVTAEDGTPVSWLLLSHYCTLCLLYTSPEHRRKGHARLLVTTMARALLEQGRPVYTIVEEGNDPSYSLFTSLGFSHKPDFCPVWFQLNPR</sequence>
<dbReference type="SUPFAM" id="SSF55729">
    <property type="entry name" value="Acyl-CoA N-acyltransferases (Nat)"/>
    <property type="match status" value="1"/>
</dbReference>
<organism evidence="3 4">
    <name type="scientific">Anguilla anguilla</name>
    <name type="common">European freshwater eel</name>
    <name type="synonym">Muraena anguilla</name>
    <dbReference type="NCBI Taxonomy" id="7936"/>
    <lineage>
        <taxon>Eukaryota</taxon>
        <taxon>Metazoa</taxon>
        <taxon>Chordata</taxon>
        <taxon>Craniata</taxon>
        <taxon>Vertebrata</taxon>
        <taxon>Euteleostomi</taxon>
        <taxon>Actinopterygii</taxon>
        <taxon>Neopterygii</taxon>
        <taxon>Teleostei</taxon>
        <taxon>Anguilliformes</taxon>
        <taxon>Anguillidae</taxon>
        <taxon>Anguilla</taxon>
    </lineage>
</organism>
<dbReference type="Proteomes" id="UP001044222">
    <property type="component" value="Unassembled WGS sequence"/>
</dbReference>
<evidence type="ECO:0000313" key="4">
    <source>
        <dbReference type="Proteomes" id="UP001044222"/>
    </source>
</evidence>
<dbReference type="CDD" id="cd04301">
    <property type="entry name" value="NAT_SF"/>
    <property type="match status" value="1"/>
</dbReference>
<accession>A0A9D3MV55</accession>
<dbReference type="PANTHER" id="PTHR15298:SF19">
    <property type="entry name" value="GLYCINE N-ACYLTRANSFERASE-LIKE PROTEIN"/>
    <property type="match status" value="1"/>
</dbReference>
<dbReference type="InterPro" id="IPR010313">
    <property type="entry name" value="Glycine_N-acyltransferase"/>
</dbReference>
<evidence type="ECO:0000313" key="3">
    <source>
        <dbReference type="EMBL" id="KAG5855504.1"/>
    </source>
</evidence>
<dbReference type="EMBL" id="JAFIRN010000002">
    <property type="protein sequence ID" value="KAG5855504.1"/>
    <property type="molecule type" value="Genomic_DNA"/>
</dbReference>
<keyword evidence="1" id="KW-0808">Transferase</keyword>
<dbReference type="PROSITE" id="PS51186">
    <property type="entry name" value="GNAT"/>
    <property type="match status" value="1"/>
</dbReference>
<dbReference type="AlphaFoldDB" id="A0A9D3MV55"/>
<evidence type="ECO:0000256" key="1">
    <source>
        <dbReference type="RuleBase" id="RU368002"/>
    </source>
</evidence>
<feature type="domain" description="N-acetyltransferase" evidence="2">
    <location>
        <begin position="193"/>
        <end position="322"/>
    </location>
</feature>
<keyword evidence="1" id="KW-0012">Acyltransferase</keyword>
<gene>
    <name evidence="3" type="ORF">ANANG_G00049740</name>
</gene>
<dbReference type="PANTHER" id="PTHR15298">
    <property type="entry name" value="L-COA N-ACYLTRANSFERASE-RELATED"/>
    <property type="match status" value="1"/>
</dbReference>
<dbReference type="InterPro" id="IPR013653">
    <property type="entry name" value="GCN5-like_dom"/>
</dbReference>
<comment type="similarity">
    <text evidence="1">Belongs to the glycine N-acyltransferase family.</text>
</comment>
<dbReference type="Gene3D" id="3.40.630.30">
    <property type="match status" value="1"/>
</dbReference>
<dbReference type="InterPro" id="IPR016181">
    <property type="entry name" value="Acyl_CoA_acyltransferase"/>
</dbReference>
<proteinExistence type="inferred from homology"/>
<dbReference type="InterPro" id="IPR000182">
    <property type="entry name" value="GNAT_dom"/>
</dbReference>
<dbReference type="Pfam" id="PF06021">
    <property type="entry name" value="Gly_acyl_tr_N"/>
    <property type="match status" value="1"/>
</dbReference>
<reference evidence="3" key="1">
    <citation type="submission" date="2021-01" db="EMBL/GenBank/DDBJ databases">
        <title>A chromosome-scale assembly of European eel, Anguilla anguilla.</title>
        <authorList>
            <person name="Henkel C."/>
            <person name="Jong-Raadsen S.A."/>
            <person name="Dufour S."/>
            <person name="Weltzien F.-A."/>
            <person name="Palstra A.P."/>
            <person name="Pelster B."/>
            <person name="Spaink H.P."/>
            <person name="Van Den Thillart G.E."/>
            <person name="Jansen H."/>
            <person name="Zahm M."/>
            <person name="Klopp C."/>
            <person name="Cedric C."/>
            <person name="Louis A."/>
            <person name="Berthelot C."/>
            <person name="Parey E."/>
            <person name="Roest Crollius H."/>
            <person name="Montfort J."/>
            <person name="Robinson-Rechavi M."/>
            <person name="Bucao C."/>
            <person name="Bouchez O."/>
            <person name="Gislard M."/>
            <person name="Lluch J."/>
            <person name="Milhes M."/>
            <person name="Lampietro C."/>
            <person name="Lopez Roques C."/>
            <person name="Donnadieu C."/>
            <person name="Braasch I."/>
            <person name="Desvignes T."/>
            <person name="Postlethwait J."/>
            <person name="Bobe J."/>
            <person name="Guiguen Y."/>
            <person name="Dirks R."/>
        </authorList>
    </citation>
    <scope>NUCLEOTIDE SEQUENCE</scope>
    <source>
        <strain evidence="3">Tag_6206</strain>
        <tissue evidence="3">Liver</tissue>
    </source>
</reference>
<name>A0A9D3MV55_ANGAN</name>
<dbReference type="Pfam" id="PF08445">
    <property type="entry name" value="FR47"/>
    <property type="match status" value="1"/>
</dbReference>
<dbReference type="EC" id="2.3.1.-" evidence="1"/>
<comment type="caution">
    <text evidence="3">The sequence shown here is derived from an EMBL/GenBank/DDBJ whole genome shotgun (WGS) entry which is preliminary data.</text>
</comment>
<dbReference type="GO" id="GO:0047961">
    <property type="term" value="F:glycine N-acyltransferase activity"/>
    <property type="evidence" value="ECO:0007669"/>
    <property type="project" value="InterPro"/>
</dbReference>
<keyword evidence="4" id="KW-1185">Reference proteome</keyword>